<keyword evidence="1" id="KW-1133">Transmembrane helix</keyword>
<accession>A0ABP1PI11</accession>
<dbReference type="Proteomes" id="UP001642540">
    <property type="component" value="Unassembled WGS sequence"/>
</dbReference>
<organism evidence="3 4">
    <name type="scientific">Orchesella dallaii</name>
    <dbReference type="NCBI Taxonomy" id="48710"/>
    <lineage>
        <taxon>Eukaryota</taxon>
        <taxon>Metazoa</taxon>
        <taxon>Ecdysozoa</taxon>
        <taxon>Arthropoda</taxon>
        <taxon>Hexapoda</taxon>
        <taxon>Collembola</taxon>
        <taxon>Entomobryomorpha</taxon>
        <taxon>Entomobryoidea</taxon>
        <taxon>Orchesellidae</taxon>
        <taxon>Orchesellinae</taxon>
        <taxon>Orchesella</taxon>
    </lineage>
</organism>
<keyword evidence="2" id="KW-0732">Signal</keyword>
<evidence type="ECO:0000256" key="1">
    <source>
        <dbReference type="SAM" id="Phobius"/>
    </source>
</evidence>
<gene>
    <name evidence="3" type="ORF">ODALV1_LOCUS211</name>
</gene>
<proteinExistence type="predicted"/>
<evidence type="ECO:0008006" key="5">
    <source>
        <dbReference type="Google" id="ProtNLM"/>
    </source>
</evidence>
<protein>
    <recommendedName>
        <fullName evidence="5">Glycoprotein</fullName>
    </recommendedName>
</protein>
<comment type="caution">
    <text evidence="3">The sequence shown here is derived from an EMBL/GenBank/DDBJ whole genome shotgun (WGS) entry which is preliminary data.</text>
</comment>
<keyword evidence="4" id="KW-1185">Reference proteome</keyword>
<feature type="chain" id="PRO_5045981146" description="Glycoprotein" evidence="2">
    <location>
        <begin position="23"/>
        <end position="632"/>
    </location>
</feature>
<feature type="transmembrane region" description="Helical" evidence="1">
    <location>
        <begin position="573"/>
        <end position="600"/>
    </location>
</feature>
<name>A0ABP1PI11_9HEXA</name>
<evidence type="ECO:0000313" key="4">
    <source>
        <dbReference type="Proteomes" id="UP001642540"/>
    </source>
</evidence>
<evidence type="ECO:0000256" key="2">
    <source>
        <dbReference type="SAM" id="SignalP"/>
    </source>
</evidence>
<feature type="signal peptide" evidence="2">
    <location>
        <begin position="1"/>
        <end position="22"/>
    </location>
</feature>
<reference evidence="3 4" key="1">
    <citation type="submission" date="2024-08" db="EMBL/GenBank/DDBJ databases">
        <authorList>
            <person name="Cucini C."/>
            <person name="Frati F."/>
        </authorList>
    </citation>
    <scope>NUCLEOTIDE SEQUENCE [LARGE SCALE GENOMIC DNA]</scope>
</reference>
<keyword evidence="1" id="KW-0472">Membrane</keyword>
<evidence type="ECO:0000313" key="3">
    <source>
        <dbReference type="EMBL" id="CAL8068316.1"/>
    </source>
</evidence>
<sequence length="632" mass="72687">MKSIRILCILALSMLNYRTCCPTIISEVQEPQPISLSHCFIQLIHDNKIRATKSDSILPLIFEETTTLSYTIQQLEYFNLLPELNDTVFDTKNDVKLGSQSGFFRFIFRLSNSCITFLIKTSTFNETIQAIQNSGHGTSDNVLFIIETSPLTDVNEVIYGFKNTLLNSEGPPFHAPLAFFNPETNEIAIFCYFCSPSKILLLIVAPTTWNTLQNQHFQINSNGYGNVVIILDTFRHTTEAEENCFVHYDSRRTRTNLFGEHVNCTIAEAWLRASTQLKLNISFKFNTMITEEHLSHNWMLQVRIGEGLYLRIPNEYIYTRGSLIIADELVLDWMGCLEANKLQSFKFSIISVLDLTSSCILIHSPIFALRFHVAEHLERVRLADSMQLSEFPSFKSLVKKGYRFWVVKKEFTVGFIKSFSSWTRSRLGSHIGGDPTDPRYYFAGEGHQNMVSYYNNTLSLFEAAAKYKLLITSLSFPETLKMIGQQLVSVNRNLICKVDQTSREVELTFDFTFRVWGYLSRECSKVLAILLSSGDFARLTKLNKASRGRDITNLRLTKVSTFIEPKPISLTSAVGVCCWICFGVGGFLFVWWSICMFKFWRRIIRNKVMYLRERLFPKSRVPKVNWINVRSN</sequence>
<keyword evidence="1" id="KW-0812">Transmembrane</keyword>
<dbReference type="EMBL" id="CAXLJM020000001">
    <property type="protein sequence ID" value="CAL8068316.1"/>
    <property type="molecule type" value="Genomic_DNA"/>
</dbReference>